<dbReference type="InterPro" id="IPR032710">
    <property type="entry name" value="NTF2-like_dom_sf"/>
</dbReference>
<proteinExistence type="predicted"/>
<accession>A0A6M4G525</accession>
<dbReference type="EMBL" id="CP053021">
    <property type="protein sequence ID" value="QJR02422.1"/>
    <property type="molecule type" value="Genomic_DNA"/>
</dbReference>
<organism evidence="2 3">
    <name type="scientific">Sphingobium yanoikuyae</name>
    <name type="common">Sphingomonas yanoikuyae</name>
    <dbReference type="NCBI Taxonomy" id="13690"/>
    <lineage>
        <taxon>Bacteria</taxon>
        <taxon>Pseudomonadati</taxon>
        <taxon>Pseudomonadota</taxon>
        <taxon>Alphaproteobacteria</taxon>
        <taxon>Sphingomonadales</taxon>
        <taxon>Sphingomonadaceae</taxon>
        <taxon>Sphingobium</taxon>
    </lineage>
</organism>
<dbReference type="Proteomes" id="UP000502611">
    <property type="component" value="Chromosome"/>
</dbReference>
<sequence>MDDVSVLMARSEIEALMARYFRAVDTRDRPLFETIFLPDSTCDYRGAASDPSAVATVADAATDRVLEGLTDIVAGLRAALEGSVSAHQGTNSEIIIADAGTARGIWAMQDWVWWTKTAEPTRMRGFGHYHNDFVCKGDRWWISALRLTRLRVELDRL</sequence>
<protein>
    <submittedName>
        <fullName evidence="2">Nuclear transport factor 2 family protein</fullName>
    </submittedName>
</protein>
<gene>
    <name evidence="2" type="ORF">HH800_09630</name>
</gene>
<dbReference type="InterPro" id="IPR037401">
    <property type="entry name" value="SnoaL-like"/>
</dbReference>
<evidence type="ECO:0000259" key="1">
    <source>
        <dbReference type="Pfam" id="PF13577"/>
    </source>
</evidence>
<name>A0A6M4G525_SPHYA</name>
<reference evidence="2 3" key="1">
    <citation type="submission" date="2020-04" db="EMBL/GenBank/DDBJ databases">
        <title>The Whole Genome Analysis of High salt-tolerant Sphingobium yanoikuyae YC-XJ2 with Aryl organophosphorus flame retardants (aryl-OPFRs)-degrading capacity and characteristics of Related phosphotriesterase.</title>
        <authorList>
            <person name="Li X."/>
        </authorList>
    </citation>
    <scope>NUCLEOTIDE SEQUENCE [LARGE SCALE GENOMIC DNA]</scope>
    <source>
        <strain evidence="2 3">YC-XJ2</strain>
    </source>
</reference>
<evidence type="ECO:0000313" key="3">
    <source>
        <dbReference type="Proteomes" id="UP000502611"/>
    </source>
</evidence>
<dbReference type="RefSeq" id="WP_169860909.1">
    <property type="nucleotide sequence ID" value="NZ_CP053021.1"/>
</dbReference>
<dbReference type="Pfam" id="PF13577">
    <property type="entry name" value="SnoaL_4"/>
    <property type="match status" value="1"/>
</dbReference>
<evidence type="ECO:0000313" key="2">
    <source>
        <dbReference type="EMBL" id="QJR02422.1"/>
    </source>
</evidence>
<dbReference type="SUPFAM" id="SSF54427">
    <property type="entry name" value="NTF2-like"/>
    <property type="match status" value="1"/>
</dbReference>
<feature type="domain" description="SnoaL-like" evidence="1">
    <location>
        <begin position="7"/>
        <end position="146"/>
    </location>
</feature>
<dbReference type="Gene3D" id="3.10.450.50">
    <property type="match status" value="1"/>
</dbReference>
<dbReference type="AlphaFoldDB" id="A0A6M4G525"/>